<evidence type="ECO:0000313" key="2">
    <source>
        <dbReference type="EMBL" id="KAH9845827.1"/>
    </source>
</evidence>
<dbReference type="CDD" id="cd08948">
    <property type="entry name" value="5beta-POR_like_SDR_a"/>
    <property type="match status" value="1"/>
</dbReference>
<dbReference type="PANTHER" id="PTHR32487">
    <property type="entry name" value="3-OXO-DELTA(4,5)-STEROID 5-BETA-REDUCTASE"/>
    <property type="match status" value="1"/>
</dbReference>
<gene>
    <name evidence="2" type="ORF">Tdes44962_MAKER00037</name>
</gene>
<evidence type="ECO:0000259" key="1">
    <source>
        <dbReference type="Pfam" id="PF22917"/>
    </source>
</evidence>
<reference evidence="2 3" key="1">
    <citation type="journal article" date="2018" name="IMA Fungus">
        <title>IMA Genome-F 10: Nine draft genome sequences of Claviceps purpurea s.lat., including C. arundinis, C. humidiphila, and C. cf. spartinae, pseudomolecules for the pitch canker pathogen Fusarium circinatum, draft genome of Davidsoniella eucalypti, Grosmannia galeiformis, Quambalaria eucalypti, and Teratosphaeria destructans.</title>
        <authorList>
            <person name="Wingfield B.D."/>
            <person name="Liu M."/>
            <person name="Nguyen H.D."/>
            <person name="Lane F.A."/>
            <person name="Morgan S.W."/>
            <person name="De Vos L."/>
            <person name="Wilken P.M."/>
            <person name="Duong T.A."/>
            <person name="Aylward J."/>
            <person name="Coetzee M.P."/>
            <person name="Dadej K."/>
            <person name="De Beer Z.W."/>
            <person name="Findlay W."/>
            <person name="Havenga M."/>
            <person name="Kolarik M."/>
            <person name="Menzies J.G."/>
            <person name="Naidoo K."/>
            <person name="Pochopski O."/>
            <person name="Shoukouhi P."/>
            <person name="Santana Q.C."/>
            <person name="Seifert K.A."/>
            <person name="Soal N."/>
            <person name="Steenkamp E.T."/>
            <person name="Tatham C.T."/>
            <person name="van der Nest M.A."/>
            <person name="Wingfield M.J."/>
        </authorList>
    </citation>
    <scope>NUCLEOTIDE SEQUENCE [LARGE SCALE GENOMIC DNA]</scope>
    <source>
        <strain evidence="2">CMW44962</strain>
    </source>
</reference>
<name>A0A9W7T262_9PEZI</name>
<accession>A0A9W7T262</accession>
<evidence type="ECO:0000313" key="3">
    <source>
        <dbReference type="Proteomes" id="UP001138500"/>
    </source>
</evidence>
<organism evidence="2 3">
    <name type="scientific">Teratosphaeria destructans</name>
    <dbReference type="NCBI Taxonomy" id="418781"/>
    <lineage>
        <taxon>Eukaryota</taxon>
        <taxon>Fungi</taxon>
        <taxon>Dikarya</taxon>
        <taxon>Ascomycota</taxon>
        <taxon>Pezizomycotina</taxon>
        <taxon>Dothideomycetes</taxon>
        <taxon>Dothideomycetidae</taxon>
        <taxon>Mycosphaerellales</taxon>
        <taxon>Teratosphaeriaceae</taxon>
        <taxon>Teratosphaeria</taxon>
    </lineage>
</organism>
<reference evidence="2 3" key="2">
    <citation type="journal article" date="2021" name="Curr. Genet.">
        <title>Genetic response to nitrogen starvation in the aggressive Eucalyptus foliar pathogen Teratosphaeria destructans.</title>
        <authorList>
            <person name="Havenga M."/>
            <person name="Wingfield B.D."/>
            <person name="Wingfield M.J."/>
            <person name="Dreyer L.L."/>
            <person name="Roets F."/>
            <person name="Aylward J."/>
        </authorList>
    </citation>
    <scope>NUCLEOTIDE SEQUENCE [LARGE SCALE GENOMIC DNA]</scope>
    <source>
        <strain evidence="2">CMW44962</strain>
    </source>
</reference>
<dbReference type="OrthoDB" id="1731983at2759"/>
<keyword evidence="3" id="KW-1185">Reference proteome</keyword>
<sequence length="457" mass="50735">MPSAPNRLPNPAFHSHVIMGSEALPLHNNGIFHSLPTFSSDIKGLTAMVTGANGISGFHTMRVLLESPQRWTKVWAASRRPPPEEMMALLSSAQRARVEHVACDFLTKPENIAHALNEKGVTADAVFFYSYAQPRPKPGAPAWSNAQELSDTNAALLRNFLGALDIARITPNRLLLQTGAKNYGIHLGPARTPFVESDPRVEIEPNFYYPQEDLLYQFCKDHPGTHWNIICPAWIIGAVNNAAMNALHPIAVHAAVQAHKGERLDFGGDMGAWLGVSEYSTARLTGYLSEWAVLEEKCKDQKFNASDTSPLPNNRLWPEVARWFGCPSYGLPELDESKITTIDPGEKPTPLGYGPPGKPRFSFTLSKWAEDPANHEAWKEIMEKHKLTVDPFEDIEGHFPFGDAVAFGLPIQLSMNKARYFGWTGHVDTLESLHFAYYELHKIGMLPPMVAEAKPLI</sequence>
<protein>
    <submittedName>
        <fullName evidence="2">NAD dependent epimerase dehydratase family protein</fullName>
    </submittedName>
</protein>
<comment type="caution">
    <text evidence="2">The sequence shown here is derived from an EMBL/GenBank/DDBJ whole genome shotgun (WGS) entry which is preliminary data.</text>
</comment>
<dbReference type="PANTHER" id="PTHR32487:SF29">
    <property type="entry name" value="NAD-DEPENDENT EPIMERASE_DEHYDRATASE DOMAIN-CONTAINING PROTEIN"/>
    <property type="match status" value="1"/>
</dbReference>
<dbReference type="Pfam" id="PF22917">
    <property type="entry name" value="PRISE"/>
    <property type="match status" value="1"/>
</dbReference>
<dbReference type="Proteomes" id="UP001138500">
    <property type="component" value="Unassembled WGS sequence"/>
</dbReference>
<dbReference type="InterPro" id="IPR036291">
    <property type="entry name" value="NAD(P)-bd_dom_sf"/>
</dbReference>
<dbReference type="SUPFAM" id="SSF51735">
    <property type="entry name" value="NAD(P)-binding Rossmann-fold domains"/>
    <property type="match status" value="1"/>
</dbReference>
<dbReference type="InterPro" id="IPR055222">
    <property type="entry name" value="PRISE-like_Rossmann-fold"/>
</dbReference>
<feature type="domain" description="PRISE-like Rossmann-fold" evidence="1">
    <location>
        <begin position="47"/>
        <end position="326"/>
    </location>
</feature>
<dbReference type="AlphaFoldDB" id="A0A9W7T262"/>
<proteinExistence type="predicted"/>
<dbReference type="Gene3D" id="3.40.50.720">
    <property type="entry name" value="NAD(P)-binding Rossmann-like Domain"/>
    <property type="match status" value="1"/>
</dbReference>
<dbReference type="EMBL" id="RIBY02000001">
    <property type="protein sequence ID" value="KAH9845827.1"/>
    <property type="molecule type" value="Genomic_DNA"/>
</dbReference>